<organism evidence="1 2">
    <name type="scientific">Candidatus Curtissbacteria bacterium RIFCSPHIGHO2_02_FULL_40_16b</name>
    <dbReference type="NCBI Taxonomy" id="1797714"/>
    <lineage>
        <taxon>Bacteria</taxon>
        <taxon>Candidatus Curtissiibacteriota</taxon>
    </lineage>
</organism>
<evidence type="ECO:0000313" key="1">
    <source>
        <dbReference type="EMBL" id="OGD88776.1"/>
    </source>
</evidence>
<dbReference type="AlphaFoldDB" id="A0A1F5GAA1"/>
<comment type="caution">
    <text evidence="1">The sequence shown here is derived from an EMBL/GenBank/DDBJ whole genome shotgun (WGS) entry which is preliminary data.</text>
</comment>
<dbReference type="STRING" id="1797714.A3D04_04430"/>
<gene>
    <name evidence="1" type="ORF">A3D04_04430</name>
</gene>
<sequence length="71" mass="8114">MIQKIIRVGNSVAVTIPKKILEEKNLKVGQQADVDIQPVKKTKAKITPEFIEWVDKYIENNRPALEELANK</sequence>
<reference evidence="1 2" key="1">
    <citation type="journal article" date="2016" name="Nat. Commun.">
        <title>Thousands of microbial genomes shed light on interconnected biogeochemical processes in an aquifer system.</title>
        <authorList>
            <person name="Anantharaman K."/>
            <person name="Brown C.T."/>
            <person name="Hug L.A."/>
            <person name="Sharon I."/>
            <person name="Castelle C.J."/>
            <person name="Probst A.J."/>
            <person name="Thomas B.C."/>
            <person name="Singh A."/>
            <person name="Wilkins M.J."/>
            <person name="Karaoz U."/>
            <person name="Brodie E.L."/>
            <person name="Williams K.H."/>
            <person name="Hubbard S.S."/>
            <person name="Banfield J.F."/>
        </authorList>
    </citation>
    <scope>NUCLEOTIDE SEQUENCE [LARGE SCALE GENOMIC DNA]</scope>
</reference>
<dbReference type="InterPro" id="IPR037914">
    <property type="entry name" value="SpoVT-AbrB_sf"/>
</dbReference>
<accession>A0A1F5GAA1</accession>
<evidence type="ECO:0008006" key="3">
    <source>
        <dbReference type="Google" id="ProtNLM"/>
    </source>
</evidence>
<dbReference type="EMBL" id="MFBD01000018">
    <property type="protein sequence ID" value="OGD88776.1"/>
    <property type="molecule type" value="Genomic_DNA"/>
</dbReference>
<dbReference type="Gene3D" id="2.10.260.10">
    <property type="match status" value="1"/>
</dbReference>
<protein>
    <recommendedName>
        <fullName evidence="3">SpoVT-AbrB domain-containing protein</fullName>
    </recommendedName>
</protein>
<name>A0A1F5GAA1_9BACT</name>
<evidence type="ECO:0000313" key="2">
    <source>
        <dbReference type="Proteomes" id="UP000177369"/>
    </source>
</evidence>
<dbReference type="SUPFAM" id="SSF89447">
    <property type="entry name" value="AbrB/MazE/MraZ-like"/>
    <property type="match status" value="1"/>
</dbReference>
<proteinExistence type="predicted"/>
<dbReference type="Proteomes" id="UP000177369">
    <property type="component" value="Unassembled WGS sequence"/>
</dbReference>